<organism evidence="3 4">
    <name type="scientific">Jatropha curcas</name>
    <name type="common">Barbados nut</name>
    <dbReference type="NCBI Taxonomy" id="180498"/>
    <lineage>
        <taxon>Eukaryota</taxon>
        <taxon>Viridiplantae</taxon>
        <taxon>Streptophyta</taxon>
        <taxon>Embryophyta</taxon>
        <taxon>Tracheophyta</taxon>
        <taxon>Spermatophyta</taxon>
        <taxon>Magnoliopsida</taxon>
        <taxon>eudicotyledons</taxon>
        <taxon>Gunneridae</taxon>
        <taxon>Pentapetalae</taxon>
        <taxon>rosids</taxon>
        <taxon>fabids</taxon>
        <taxon>Malpighiales</taxon>
        <taxon>Euphorbiaceae</taxon>
        <taxon>Crotonoideae</taxon>
        <taxon>Jatropheae</taxon>
        <taxon>Jatropha</taxon>
    </lineage>
</organism>
<dbReference type="STRING" id="180498.A0A067LL10"/>
<evidence type="ECO:0000256" key="2">
    <source>
        <dbReference type="SAM" id="Phobius"/>
    </source>
</evidence>
<keyword evidence="2" id="KW-1133">Transmembrane helix</keyword>
<reference evidence="3 4" key="1">
    <citation type="journal article" date="2014" name="PLoS ONE">
        <title>Global Analysis of Gene Expression Profiles in Physic Nut (Jatropha curcas L.) Seedlings Exposed to Salt Stress.</title>
        <authorList>
            <person name="Zhang L."/>
            <person name="Zhang C."/>
            <person name="Wu P."/>
            <person name="Chen Y."/>
            <person name="Li M."/>
            <person name="Jiang H."/>
            <person name="Wu G."/>
        </authorList>
    </citation>
    <scope>NUCLEOTIDE SEQUENCE [LARGE SCALE GENOMIC DNA]</scope>
    <source>
        <strain evidence="4">cv. GZQX0401</strain>
        <tissue evidence="3">Young leaves</tissue>
    </source>
</reference>
<dbReference type="PANTHER" id="PTHR36374">
    <property type="entry name" value="OS01G0969000 PROTEIN"/>
    <property type="match status" value="1"/>
</dbReference>
<dbReference type="EMBL" id="KK914240">
    <property type="protein sequence ID" value="KDP45039.1"/>
    <property type="molecule type" value="Genomic_DNA"/>
</dbReference>
<sequence>MADDENRKNDPKVPNNLFLLSPKFELKFPPFMKFDDSIVEDREETSQKPDVVRFADPKPVTPPPLKLYNEELEKRSHPLILFPKATTQSAVKEESRIEVIGKGEAENGKQKPNFVRFPNSQPIVPPSIDVELQESSGKTHNPLIIWQVYALGGFLILKWVWARLKERNERAKKESSGDDNRSSDEYELPSYDSE</sequence>
<accession>A0A067LL10</accession>
<keyword evidence="2" id="KW-0472">Membrane</keyword>
<dbReference type="OrthoDB" id="1892038at2759"/>
<feature type="transmembrane region" description="Helical" evidence="2">
    <location>
        <begin position="143"/>
        <end position="162"/>
    </location>
</feature>
<evidence type="ECO:0000313" key="4">
    <source>
        <dbReference type="Proteomes" id="UP000027138"/>
    </source>
</evidence>
<dbReference type="AlphaFoldDB" id="A0A067LL10"/>
<gene>
    <name evidence="3" type="ORF">JCGZ_01539</name>
</gene>
<dbReference type="GO" id="GO:0009507">
    <property type="term" value="C:chloroplast"/>
    <property type="evidence" value="ECO:0007669"/>
    <property type="project" value="TreeGrafter"/>
</dbReference>
<dbReference type="PANTHER" id="PTHR36374:SF1">
    <property type="entry name" value="OS01G0969000 PROTEIN"/>
    <property type="match status" value="1"/>
</dbReference>
<name>A0A067LL10_JATCU</name>
<keyword evidence="4" id="KW-1185">Reference proteome</keyword>
<evidence type="ECO:0000313" key="3">
    <source>
        <dbReference type="EMBL" id="KDP45039.1"/>
    </source>
</evidence>
<feature type="region of interest" description="Disordered" evidence="1">
    <location>
        <begin position="168"/>
        <end position="194"/>
    </location>
</feature>
<protein>
    <submittedName>
        <fullName evidence="3">Uncharacterized protein</fullName>
    </submittedName>
</protein>
<evidence type="ECO:0000256" key="1">
    <source>
        <dbReference type="SAM" id="MobiDB-lite"/>
    </source>
</evidence>
<feature type="compositionally biased region" description="Basic and acidic residues" evidence="1">
    <location>
        <begin position="168"/>
        <end position="184"/>
    </location>
</feature>
<dbReference type="Proteomes" id="UP000027138">
    <property type="component" value="Unassembled WGS sequence"/>
</dbReference>
<keyword evidence="2" id="KW-0812">Transmembrane</keyword>
<proteinExistence type="predicted"/>